<keyword evidence="3" id="KW-1185">Reference proteome</keyword>
<keyword evidence="1" id="KW-0732">Signal</keyword>
<accession>A0A840PGY7</accession>
<name>A0A840PGY7_9ACTN</name>
<dbReference type="Proteomes" id="UP000578449">
    <property type="component" value="Unassembled WGS sequence"/>
</dbReference>
<organism evidence="2 3">
    <name type="scientific">Thermocatellispora tengchongensis</name>
    <dbReference type="NCBI Taxonomy" id="1073253"/>
    <lineage>
        <taxon>Bacteria</taxon>
        <taxon>Bacillati</taxon>
        <taxon>Actinomycetota</taxon>
        <taxon>Actinomycetes</taxon>
        <taxon>Streptosporangiales</taxon>
        <taxon>Streptosporangiaceae</taxon>
        <taxon>Thermocatellispora</taxon>
    </lineage>
</organism>
<comment type="caution">
    <text evidence="2">The sequence shown here is derived from an EMBL/GenBank/DDBJ whole genome shotgun (WGS) entry which is preliminary data.</text>
</comment>
<sequence>MREQNDKATRTTLRRGALAALGATATLVLAAGMAGAATAQESARAGCPSGHVCIYPDNTPNGTPDTYYRYGSYNLENVFGTRLIVNNQTGGAGFRLCTSYGGQNCGPRKGPGSYHENLSPINSILLEP</sequence>
<dbReference type="AlphaFoldDB" id="A0A840PGY7"/>
<proteinExistence type="predicted"/>
<gene>
    <name evidence="2" type="ORF">HNP84_006531</name>
</gene>
<reference evidence="2 3" key="1">
    <citation type="submission" date="2020-08" db="EMBL/GenBank/DDBJ databases">
        <title>Genomic Encyclopedia of Type Strains, Phase IV (KMG-IV): sequencing the most valuable type-strain genomes for metagenomic binning, comparative biology and taxonomic classification.</title>
        <authorList>
            <person name="Goeker M."/>
        </authorList>
    </citation>
    <scope>NUCLEOTIDE SEQUENCE [LARGE SCALE GENOMIC DNA]</scope>
    <source>
        <strain evidence="2 3">DSM 45615</strain>
    </source>
</reference>
<dbReference type="PROSITE" id="PS51318">
    <property type="entry name" value="TAT"/>
    <property type="match status" value="1"/>
</dbReference>
<feature type="signal peptide" evidence="1">
    <location>
        <begin position="1"/>
        <end position="30"/>
    </location>
</feature>
<evidence type="ECO:0000313" key="3">
    <source>
        <dbReference type="Proteomes" id="UP000578449"/>
    </source>
</evidence>
<evidence type="ECO:0008006" key="4">
    <source>
        <dbReference type="Google" id="ProtNLM"/>
    </source>
</evidence>
<dbReference type="InterPro" id="IPR006311">
    <property type="entry name" value="TAT_signal"/>
</dbReference>
<feature type="chain" id="PRO_5038559582" description="Peptidase inhibitor family I36" evidence="1">
    <location>
        <begin position="31"/>
        <end position="128"/>
    </location>
</feature>
<evidence type="ECO:0000256" key="1">
    <source>
        <dbReference type="SAM" id="SignalP"/>
    </source>
</evidence>
<dbReference type="EMBL" id="JACHGN010000015">
    <property type="protein sequence ID" value="MBB5136780.1"/>
    <property type="molecule type" value="Genomic_DNA"/>
</dbReference>
<dbReference type="RefSeq" id="WP_185053646.1">
    <property type="nucleotide sequence ID" value="NZ_BAABIX010000008.1"/>
</dbReference>
<evidence type="ECO:0000313" key="2">
    <source>
        <dbReference type="EMBL" id="MBB5136780.1"/>
    </source>
</evidence>
<protein>
    <recommendedName>
        <fullName evidence="4">Peptidase inhibitor family I36</fullName>
    </recommendedName>
</protein>